<dbReference type="GO" id="GO:0007229">
    <property type="term" value="P:integrin-mediated signaling pathway"/>
    <property type="evidence" value="ECO:0007669"/>
    <property type="project" value="UniProtKB-KW"/>
</dbReference>
<keyword evidence="20" id="KW-1185">Reference proteome</keyword>
<feature type="disulfide bond" evidence="13">
    <location>
        <begin position="39"/>
        <end position="49"/>
    </location>
</feature>
<feature type="disulfide bond" evidence="13">
    <location>
        <begin position="610"/>
        <end position="674"/>
    </location>
</feature>
<evidence type="ECO:0000256" key="6">
    <source>
        <dbReference type="ARBA" id="ARBA00022737"/>
    </source>
</evidence>
<feature type="signal peptide" evidence="17">
    <location>
        <begin position="1"/>
        <end position="19"/>
    </location>
</feature>
<evidence type="ECO:0000256" key="2">
    <source>
        <dbReference type="ARBA" id="ARBA00007449"/>
    </source>
</evidence>
<dbReference type="InterPro" id="IPR014836">
    <property type="entry name" value="Integrin_bsu_cyt_dom"/>
</dbReference>
<feature type="disulfide bond" evidence="13">
    <location>
        <begin position="492"/>
        <end position="497"/>
    </location>
</feature>
<evidence type="ECO:0000256" key="8">
    <source>
        <dbReference type="ARBA" id="ARBA00022989"/>
    </source>
</evidence>
<accession>A0A821TFU3</accession>
<evidence type="ECO:0000313" key="20">
    <source>
        <dbReference type="Proteomes" id="UP000663880"/>
    </source>
</evidence>
<dbReference type="Pfam" id="PF18372">
    <property type="entry name" value="I-EGF_1"/>
    <property type="match status" value="1"/>
</dbReference>
<protein>
    <recommendedName>
        <fullName evidence="14">Integrin beta</fullName>
    </recommendedName>
</protein>
<feature type="disulfide bond" evidence="13">
    <location>
        <begin position="604"/>
        <end position="613"/>
    </location>
</feature>
<feature type="disulfide bond" evidence="13">
    <location>
        <begin position="499"/>
        <end position="508"/>
    </location>
</feature>
<dbReference type="GO" id="GO:0016477">
    <property type="term" value="P:cell migration"/>
    <property type="evidence" value="ECO:0007669"/>
    <property type="project" value="TreeGrafter"/>
</dbReference>
<feature type="disulfide bond" evidence="13">
    <location>
        <begin position="454"/>
        <end position="463"/>
    </location>
</feature>
<dbReference type="Gene3D" id="2.60.40.1510">
    <property type="entry name" value="ntegrin, alpha v. Chain A, domain 3"/>
    <property type="match status" value="1"/>
</dbReference>
<feature type="disulfide bond" evidence="13">
    <location>
        <begin position="372"/>
        <end position="382"/>
    </location>
</feature>
<dbReference type="GO" id="GO:0008305">
    <property type="term" value="C:integrin complex"/>
    <property type="evidence" value="ECO:0007669"/>
    <property type="project" value="TreeGrafter"/>
</dbReference>
<feature type="compositionally biased region" description="Polar residues" evidence="15">
    <location>
        <begin position="729"/>
        <end position="749"/>
    </location>
</feature>
<evidence type="ECO:0000256" key="15">
    <source>
        <dbReference type="SAM" id="MobiDB-lite"/>
    </source>
</evidence>
<dbReference type="Gene3D" id="2.10.25.10">
    <property type="entry name" value="Laminin"/>
    <property type="match status" value="2"/>
</dbReference>
<dbReference type="FunFam" id="2.10.25.10:FF:000036">
    <property type="entry name" value="Integrin beta"/>
    <property type="match status" value="1"/>
</dbReference>
<sequence>MKFILLTLCVFYAIKCSYSCEEHSTCEGCIRDPNQCIWCALDNYNDTRCRSAENYLDSKDWCVGNTINPNSAMEIGENKQFSSEAGQVIQIKPQNVKIKLRPGQKENFEFSFKNADSYPVDLYFLMDGSTTMKAMKDQTRDKSENIYKTMRSMSTNVLIGMGTFVDKNTLPYTTLINSSLAYSFRHRLKLTHDFKKFQNVVNNTEFGLNYDTQEGTLDALAQVMVCNDLVGWRKESRKIIIVLTDSTLHAAGDGRYGGISQPFDGKCHSDKGYYSKELELDYPSISIINKLAADEEISVIFAVNNDNKNTYKTLTEGVSGSKCVSFEQPNVEDGMPTILKTIYKDITSQLKLRVNMNSEYRDHFKISFKPDCISRTTNSLMCKMSPGGEKKIKATIKLLKYFSHKNISIGLVNEGIKEQLTINVEIIDSCDCKREENSSLCSSSGTKRCGICECDEGSTGDICQCKGNIVSLGNDTCRQPGSHKVCNGLGDCVCGSCICKERFKGKFCECNEDSCPRGINGFICSNLGTCDCGTCRCNYGWSRSDCSCPTSAGPCSDGDVVCNNRGKCECGLCKCEPIPPWDARNEQNQHCHISPCPSCHIPQCHLLEPCALCHLRKEKCDCDHLNVKVMSNITESWAKCLDVRVDVGCYTQMVYRYATDRYGIDVIIQSELNCAESYFTLGGIVCGSLIILVLLLIIIWKYITKRRDKQEYEKFEKKLHSENCESHENPNYQSAFKQFENPTFGSEIN</sequence>
<feature type="disulfide bond" evidence="13">
    <location>
        <begin position="510"/>
        <end position="515"/>
    </location>
</feature>
<feature type="disulfide bond" evidence="13">
    <location>
        <begin position="530"/>
        <end position="535"/>
    </location>
</feature>
<dbReference type="InterPro" id="IPR036465">
    <property type="entry name" value="vWFA_dom_sf"/>
</dbReference>
<dbReference type="SMART" id="SM00187">
    <property type="entry name" value="INB"/>
    <property type="match status" value="1"/>
</dbReference>
<evidence type="ECO:0000313" key="19">
    <source>
        <dbReference type="EMBL" id="CAF4870863.1"/>
    </source>
</evidence>
<feature type="disulfide bond" evidence="13">
    <location>
        <begin position="449"/>
        <end position="486"/>
    </location>
</feature>
<dbReference type="PROSITE" id="PS00243">
    <property type="entry name" value="I_EGF_1"/>
    <property type="match status" value="2"/>
</dbReference>
<evidence type="ECO:0000256" key="7">
    <source>
        <dbReference type="ARBA" id="ARBA00022889"/>
    </source>
</evidence>
<dbReference type="SUPFAM" id="SSF53300">
    <property type="entry name" value="vWA-like"/>
    <property type="match status" value="1"/>
</dbReference>
<keyword evidence="4 14" id="KW-0812">Transmembrane</keyword>
<feature type="disulfide bond" evidence="13">
    <location>
        <begin position="570"/>
        <end position="622"/>
    </location>
</feature>
<dbReference type="PIRSF" id="PIRSF002512">
    <property type="entry name" value="Integrin_B"/>
    <property type="match status" value="1"/>
</dbReference>
<keyword evidence="6" id="KW-0677">Repeat</keyword>
<dbReference type="EMBL" id="CAJOBZ010000023">
    <property type="protein sequence ID" value="CAF4870863.1"/>
    <property type="molecule type" value="Genomic_DNA"/>
</dbReference>
<dbReference type="InterPro" id="IPR057243">
    <property type="entry name" value="Integrin_I-EGF_CS"/>
</dbReference>
<feature type="disulfide bond" evidence="13">
    <location>
        <begin position="26"/>
        <end position="36"/>
    </location>
</feature>
<dbReference type="InterPro" id="IPR040622">
    <property type="entry name" value="EGF_integrin_1"/>
</dbReference>
<keyword evidence="5 17" id="KW-0732">Signal</keyword>
<evidence type="ECO:0000256" key="3">
    <source>
        <dbReference type="ARBA" id="ARBA00022536"/>
    </source>
</evidence>
<evidence type="ECO:0000256" key="17">
    <source>
        <dbReference type="SAM" id="SignalP"/>
    </source>
</evidence>
<dbReference type="InterPro" id="IPR002369">
    <property type="entry name" value="Integrin_bsu_VWA"/>
</dbReference>
<dbReference type="AlphaFoldDB" id="A0A821TFU3"/>
<comment type="subcellular location">
    <subcellularLocation>
        <location evidence="14">Cell membrane</location>
        <topology evidence="14">Single-pass type I membrane protein</topology>
    </subcellularLocation>
    <subcellularLocation>
        <location evidence="1">Membrane</location>
        <topology evidence="1">Single-pass type I membrane protein</topology>
    </subcellularLocation>
</comment>
<dbReference type="PROSITE" id="PS50234">
    <property type="entry name" value="VWFA"/>
    <property type="match status" value="1"/>
</dbReference>
<comment type="caution">
    <text evidence="19">The sequence shown here is derived from an EMBL/GenBank/DDBJ whole genome shotgun (WGS) entry which is preliminary data.</text>
</comment>
<dbReference type="OrthoDB" id="410592at2759"/>
<feature type="disulfide bond" evidence="13">
    <location>
        <begin position="226"/>
        <end position="267"/>
    </location>
</feature>
<evidence type="ECO:0000256" key="1">
    <source>
        <dbReference type="ARBA" id="ARBA00004479"/>
    </source>
</evidence>
<dbReference type="PANTHER" id="PTHR10082">
    <property type="entry name" value="INTEGRIN BETA SUBUNIT"/>
    <property type="match status" value="1"/>
</dbReference>
<dbReference type="InterPro" id="IPR015812">
    <property type="entry name" value="Integrin_bsu"/>
</dbReference>
<evidence type="ECO:0000256" key="9">
    <source>
        <dbReference type="ARBA" id="ARBA00023037"/>
    </source>
</evidence>
<dbReference type="Pfam" id="PF00362">
    <property type="entry name" value="Integrin_beta"/>
    <property type="match status" value="1"/>
</dbReference>
<feature type="disulfide bond" evidence="13">
    <location>
        <begin position="494"/>
        <end position="524"/>
    </location>
</feature>
<keyword evidence="3" id="KW-0245">EGF-like domain</keyword>
<proteinExistence type="inferred from homology"/>
<keyword evidence="10 16" id="KW-0472">Membrane</keyword>
<dbReference type="GO" id="GO:0005178">
    <property type="term" value="F:integrin binding"/>
    <property type="evidence" value="ECO:0007669"/>
    <property type="project" value="TreeGrafter"/>
</dbReference>
<evidence type="ECO:0000256" key="11">
    <source>
        <dbReference type="ARBA" id="ARBA00023157"/>
    </source>
</evidence>
<evidence type="ECO:0000256" key="12">
    <source>
        <dbReference type="ARBA" id="ARBA00023180"/>
    </source>
</evidence>
<dbReference type="Gene3D" id="3.40.50.410">
    <property type="entry name" value="von Willebrand factor, type A domain"/>
    <property type="match status" value="1"/>
</dbReference>
<feature type="region of interest" description="Disordered" evidence="15">
    <location>
        <begin position="725"/>
        <end position="749"/>
    </location>
</feature>
<feature type="transmembrane region" description="Helical" evidence="16">
    <location>
        <begin position="678"/>
        <end position="700"/>
    </location>
</feature>
<feature type="disulfide bond" evidence="13">
    <location>
        <begin position="568"/>
        <end position="573"/>
    </location>
</feature>
<keyword evidence="9 14" id="KW-0401">Integrin</keyword>
<feature type="disulfide bond" evidence="13">
    <location>
        <begin position="532"/>
        <end position="562"/>
    </location>
</feature>
<dbReference type="Proteomes" id="UP000663880">
    <property type="component" value="Unassembled WGS sequence"/>
</dbReference>
<evidence type="ECO:0000256" key="14">
    <source>
        <dbReference type="RuleBase" id="RU000633"/>
    </source>
</evidence>
<dbReference type="GO" id="GO:0033627">
    <property type="term" value="P:cell adhesion mediated by integrin"/>
    <property type="evidence" value="ECO:0007669"/>
    <property type="project" value="TreeGrafter"/>
</dbReference>
<dbReference type="GO" id="GO:0005925">
    <property type="term" value="C:focal adhesion"/>
    <property type="evidence" value="ECO:0007669"/>
    <property type="project" value="TreeGrafter"/>
</dbReference>
<evidence type="ECO:0000256" key="13">
    <source>
        <dbReference type="PIRSR" id="PIRSR002512-1"/>
    </source>
</evidence>
<dbReference type="InterPro" id="IPR002035">
    <property type="entry name" value="VWF_A"/>
</dbReference>
<dbReference type="GO" id="GO:0098609">
    <property type="term" value="P:cell-cell adhesion"/>
    <property type="evidence" value="ECO:0007669"/>
    <property type="project" value="TreeGrafter"/>
</dbReference>
<dbReference type="Gene3D" id="1.20.5.100">
    <property type="entry name" value="Cytochrome c1, transmembrane anchor, C-terminal"/>
    <property type="match status" value="1"/>
</dbReference>
<feature type="disulfide bond" evidence="13">
    <location>
        <begin position="537"/>
        <end position="546"/>
    </location>
</feature>
<name>A0A821TFU3_9NEOP</name>
<keyword evidence="11 13" id="KW-1015">Disulfide bond</keyword>
<feature type="disulfide bond" evidence="13">
    <location>
        <begin position="575"/>
        <end position="591"/>
    </location>
</feature>
<keyword evidence="12" id="KW-0325">Glycoprotein</keyword>
<feature type="chain" id="PRO_5032828081" description="Integrin beta" evidence="17">
    <location>
        <begin position="20"/>
        <end position="749"/>
    </location>
</feature>
<dbReference type="Pfam" id="PF08725">
    <property type="entry name" value="Integrin_b_cyt"/>
    <property type="match status" value="1"/>
</dbReference>
<dbReference type="Pfam" id="PF23105">
    <property type="entry name" value="EGF_integrin"/>
    <property type="match status" value="1"/>
</dbReference>
<dbReference type="GO" id="GO:0007160">
    <property type="term" value="P:cell-matrix adhesion"/>
    <property type="evidence" value="ECO:0007669"/>
    <property type="project" value="TreeGrafter"/>
</dbReference>
<reference evidence="19" key="1">
    <citation type="submission" date="2021-02" db="EMBL/GenBank/DDBJ databases">
        <authorList>
            <person name="Steward A R."/>
        </authorList>
    </citation>
    <scope>NUCLEOTIDE SEQUENCE</scope>
</reference>
<organism evidence="19 20">
    <name type="scientific">Pieris macdunnoughi</name>
    <dbReference type="NCBI Taxonomy" id="345717"/>
    <lineage>
        <taxon>Eukaryota</taxon>
        <taxon>Metazoa</taxon>
        <taxon>Ecdysozoa</taxon>
        <taxon>Arthropoda</taxon>
        <taxon>Hexapoda</taxon>
        <taxon>Insecta</taxon>
        <taxon>Pterygota</taxon>
        <taxon>Neoptera</taxon>
        <taxon>Endopterygota</taxon>
        <taxon>Lepidoptera</taxon>
        <taxon>Glossata</taxon>
        <taxon>Ditrysia</taxon>
        <taxon>Papilionoidea</taxon>
        <taxon>Pieridae</taxon>
        <taxon>Pierinae</taxon>
        <taxon>Pieris</taxon>
    </lineage>
</organism>
<dbReference type="PRINTS" id="PR01186">
    <property type="entry name" value="INTEGRINB"/>
</dbReference>
<dbReference type="InterPro" id="IPR057073">
    <property type="entry name" value="EGF_integrin_2"/>
</dbReference>
<evidence type="ECO:0000256" key="5">
    <source>
        <dbReference type="ARBA" id="ARBA00022729"/>
    </source>
</evidence>
<keyword evidence="7 14" id="KW-0130">Cell adhesion</keyword>
<dbReference type="PANTHER" id="PTHR10082:SF60">
    <property type="entry name" value="INTEGRIN BETA-PS"/>
    <property type="match status" value="1"/>
</dbReference>
<evidence type="ECO:0000256" key="4">
    <source>
        <dbReference type="ARBA" id="ARBA00022692"/>
    </source>
</evidence>
<keyword evidence="8 16" id="KW-1133">Transmembrane helix</keyword>
<evidence type="ECO:0000259" key="18">
    <source>
        <dbReference type="PROSITE" id="PS50234"/>
    </source>
</evidence>
<comment type="similarity">
    <text evidence="2 14">Belongs to the integrin beta chain family.</text>
</comment>
<evidence type="ECO:0000256" key="10">
    <source>
        <dbReference type="ARBA" id="ARBA00023136"/>
    </source>
</evidence>
<dbReference type="GO" id="GO:0009986">
    <property type="term" value="C:cell surface"/>
    <property type="evidence" value="ECO:0007669"/>
    <property type="project" value="TreeGrafter"/>
</dbReference>
<feature type="domain" description="VWFA" evidence="18">
    <location>
        <begin position="121"/>
        <end position="346"/>
    </location>
</feature>
<gene>
    <name evidence="19" type="ORF">PMACD_LOCUS8750</name>
</gene>
<evidence type="ECO:0000256" key="16">
    <source>
        <dbReference type="SAM" id="Phobius"/>
    </source>
</evidence>